<protein>
    <submittedName>
        <fullName evidence="2">Uncharacterized protein</fullName>
    </submittedName>
</protein>
<organism evidence="2 3">
    <name type="scientific">Acetobacter persici</name>
    <dbReference type="NCBI Taxonomy" id="1076596"/>
    <lineage>
        <taxon>Bacteria</taxon>
        <taxon>Pseudomonadati</taxon>
        <taxon>Pseudomonadota</taxon>
        <taxon>Alphaproteobacteria</taxon>
        <taxon>Acetobacterales</taxon>
        <taxon>Acetobacteraceae</taxon>
        <taxon>Acetobacter</taxon>
    </lineage>
</organism>
<dbReference type="EMBL" id="CP014688">
    <property type="protein sequence ID" value="AQT06478.1"/>
    <property type="molecule type" value="Genomic_DNA"/>
</dbReference>
<sequence length="162" mass="17768">MAPVTALAATQQEEAARAVHAEQQSVKNLLQIVALSGYLAGAESHCNLRRSLTIKACMSLVVSRWSDISGLRLTHPEDATDLAKTAWEKSLDDGQRTITSQKACSDIEENANKLEILSLCKSVRQQAGERQQTTEPTSQLPHQDEDTSDQGNHVINEEMSIQ</sequence>
<proteinExistence type="predicted"/>
<feature type="region of interest" description="Disordered" evidence="1">
    <location>
        <begin position="125"/>
        <end position="162"/>
    </location>
</feature>
<evidence type="ECO:0000313" key="2">
    <source>
        <dbReference type="EMBL" id="AQT06478.1"/>
    </source>
</evidence>
<gene>
    <name evidence="2" type="ORF">A0U91_15810</name>
</gene>
<feature type="compositionally biased region" description="Polar residues" evidence="1">
    <location>
        <begin position="149"/>
        <end position="162"/>
    </location>
</feature>
<feature type="compositionally biased region" description="Polar residues" evidence="1">
    <location>
        <begin position="125"/>
        <end position="141"/>
    </location>
</feature>
<dbReference type="AlphaFoldDB" id="A0A1U9LJB0"/>
<reference evidence="2 3" key="1">
    <citation type="submission" date="2016-03" db="EMBL/GenBank/DDBJ databases">
        <title>Acetic acid bacteria sequencing.</title>
        <authorList>
            <person name="Brandt J."/>
            <person name="Jakob F."/>
            <person name="Vogel R.F."/>
        </authorList>
    </citation>
    <scope>NUCLEOTIDE SEQUENCE [LARGE SCALE GENOMIC DNA]</scope>
    <source>
        <strain evidence="2 3">TMW2.1084</strain>
        <plasmid evidence="3">pac1084_1</plasmid>
    </source>
</reference>
<dbReference type="RefSeq" id="WP_077932104.1">
    <property type="nucleotide sequence ID" value="NZ_CP014688.1"/>
</dbReference>
<geneLocation type="plasmid" evidence="3">
    <name>pac1084_1</name>
</geneLocation>
<keyword evidence="2" id="KW-0614">Plasmid</keyword>
<name>A0A1U9LJB0_9PROT</name>
<accession>A0A1U9LJB0</accession>
<evidence type="ECO:0000313" key="3">
    <source>
        <dbReference type="Proteomes" id="UP000189055"/>
    </source>
</evidence>
<evidence type="ECO:0000256" key="1">
    <source>
        <dbReference type="SAM" id="MobiDB-lite"/>
    </source>
</evidence>
<dbReference type="KEGG" id="aper:A0U91_15810"/>
<dbReference type="Proteomes" id="UP000189055">
    <property type="component" value="Plasmid pAC1084_1"/>
</dbReference>